<sequence>MSQEYQQQLMQLFSTTRRMPQSQVYRTFTNYNLVYDVTLLEKYVDRSYLKRQKQVNTVFEANIERKEQKRKENALIMSQRFGTPNLSNQSITNSSFLHSSCVSNQSKMEVKSNLQVNSCAKSAEKEVKLPIYTLQRRKTVDEDDFLESNVNEIFKRLDNANKEKKM</sequence>
<gene>
    <name evidence="1" type="ORF">HINF_LOCUS29422</name>
    <name evidence="2" type="ORF">HINF_LOCUS29425</name>
    <name evidence="3" type="ORF">HINF_LOCUS69305</name>
    <name evidence="4" type="ORF">HINF_LOCUS69308</name>
</gene>
<evidence type="ECO:0000313" key="3">
    <source>
        <dbReference type="EMBL" id="CAL6097800.1"/>
    </source>
</evidence>
<dbReference type="EMBL" id="CATOUU010000696">
    <property type="protein sequence ID" value="CAI9941780.1"/>
    <property type="molecule type" value="Genomic_DNA"/>
</dbReference>
<evidence type="ECO:0000313" key="5">
    <source>
        <dbReference type="Proteomes" id="UP001642409"/>
    </source>
</evidence>
<dbReference type="EMBL" id="CAXDID020000503">
    <property type="protein sequence ID" value="CAL6097800.1"/>
    <property type="molecule type" value="Genomic_DNA"/>
</dbReference>
<reference evidence="3 5" key="2">
    <citation type="submission" date="2024-07" db="EMBL/GenBank/DDBJ databases">
        <authorList>
            <person name="Akdeniz Z."/>
        </authorList>
    </citation>
    <scope>NUCLEOTIDE SEQUENCE [LARGE SCALE GENOMIC DNA]</scope>
</reference>
<reference evidence="1" key="1">
    <citation type="submission" date="2023-06" db="EMBL/GenBank/DDBJ databases">
        <authorList>
            <person name="Kurt Z."/>
        </authorList>
    </citation>
    <scope>NUCLEOTIDE SEQUENCE</scope>
</reference>
<dbReference type="AlphaFoldDB" id="A0AA86PVC0"/>
<keyword evidence="5" id="KW-1185">Reference proteome</keyword>
<proteinExistence type="predicted"/>
<evidence type="ECO:0000313" key="1">
    <source>
        <dbReference type="EMBL" id="CAI9941777.1"/>
    </source>
</evidence>
<dbReference type="EMBL" id="CAXDID020000503">
    <property type="protein sequence ID" value="CAL6097806.1"/>
    <property type="molecule type" value="Genomic_DNA"/>
</dbReference>
<evidence type="ECO:0000313" key="4">
    <source>
        <dbReference type="EMBL" id="CAL6097806.1"/>
    </source>
</evidence>
<accession>A0AA86PVC0</accession>
<organism evidence="1">
    <name type="scientific">Hexamita inflata</name>
    <dbReference type="NCBI Taxonomy" id="28002"/>
    <lineage>
        <taxon>Eukaryota</taxon>
        <taxon>Metamonada</taxon>
        <taxon>Diplomonadida</taxon>
        <taxon>Hexamitidae</taxon>
        <taxon>Hexamitinae</taxon>
        <taxon>Hexamita</taxon>
    </lineage>
</organism>
<dbReference type="EMBL" id="CATOUU010000696">
    <property type="protein sequence ID" value="CAI9941777.1"/>
    <property type="molecule type" value="Genomic_DNA"/>
</dbReference>
<protein>
    <submittedName>
        <fullName evidence="3">Hypothetical_protein</fullName>
    </submittedName>
</protein>
<name>A0AA86PVC0_9EUKA</name>
<dbReference type="Proteomes" id="UP001642409">
    <property type="component" value="Unassembled WGS sequence"/>
</dbReference>
<comment type="caution">
    <text evidence="1">The sequence shown here is derived from an EMBL/GenBank/DDBJ whole genome shotgun (WGS) entry which is preliminary data.</text>
</comment>
<evidence type="ECO:0000313" key="2">
    <source>
        <dbReference type="EMBL" id="CAI9941780.1"/>
    </source>
</evidence>